<dbReference type="OrthoDB" id="69313at2"/>
<dbReference type="Pfam" id="PF01656">
    <property type="entry name" value="CbiA"/>
    <property type="match status" value="1"/>
</dbReference>
<dbReference type="SUPFAM" id="SSF52540">
    <property type="entry name" value="P-loop containing nucleoside triphosphate hydrolases"/>
    <property type="match status" value="1"/>
</dbReference>
<name>A0A1H3A5C4_THIRO</name>
<protein>
    <submittedName>
        <fullName evidence="2">Chromosome partitioning protein</fullName>
    </submittedName>
</protein>
<evidence type="ECO:0000313" key="2">
    <source>
        <dbReference type="EMBL" id="SDX24805.1"/>
    </source>
</evidence>
<feature type="domain" description="CobQ/CobB/MinD/ParA nucleotide binding" evidence="1">
    <location>
        <begin position="4"/>
        <end position="147"/>
    </location>
</feature>
<keyword evidence="3" id="KW-1185">Reference proteome</keyword>
<dbReference type="PANTHER" id="PTHR13696:SF96">
    <property type="entry name" value="COBQ_COBB_MIND_PARA NUCLEOTIDE BINDING DOMAIN-CONTAINING PROTEIN"/>
    <property type="match status" value="1"/>
</dbReference>
<dbReference type="InterPro" id="IPR002586">
    <property type="entry name" value="CobQ/CobB/MinD/ParA_Nub-bd_dom"/>
</dbReference>
<reference evidence="3" key="1">
    <citation type="submission" date="2016-10" db="EMBL/GenBank/DDBJ databases">
        <authorList>
            <person name="Varghese N."/>
            <person name="Submissions S."/>
        </authorList>
    </citation>
    <scope>NUCLEOTIDE SEQUENCE [LARGE SCALE GENOMIC DNA]</scope>
    <source>
        <strain evidence="3">DSM 217</strain>
    </source>
</reference>
<sequence>MSIVAVVGNKGGTGKTTLSLNLAAGLARRGSVVIVDADPQQSAYQWRLIGDEDAALPAVVAAAFGLEKTVQALCDVHDHVVIDCPPSIKAPQTEHALRLADHALIPLQPSPMDLWATSHLARIIEAIRPENPRLRALIVMSQMEPRTTLSRLMPEAVAELDLPVARASLQRRSIHRLCVLEGRTVFQAGRRGAAAVAEINELIAEIFDHDNASQENICQENVSQ</sequence>
<dbReference type="InterPro" id="IPR048089">
    <property type="entry name" value="McdA"/>
</dbReference>
<dbReference type="NCBIfam" id="NF041546">
    <property type="entry name" value="ParA_partition"/>
    <property type="match status" value="1"/>
</dbReference>
<dbReference type="EMBL" id="FNNZ01000018">
    <property type="protein sequence ID" value="SDX24805.1"/>
    <property type="molecule type" value="Genomic_DNA"/>
</dbReference>
<dbReference type="STRING" id="1058.SAMN05421783_11869"/>
<evidence type="ECO:0000313" key="3">
    <source>
        <dbReference type="Proteomes" id="UP000198816"/>
    </source>
</evidence>
<dbReference type="PIRSF" id="PIRSF009320">
    <property type="entry name" value="Nuc_binding_HP_1000"/>
    <property type="match status" value="1"/>
</dbReference>
<dbReference type="Proteomes" id="UP000198816">
    <property type="component" value="Unassembled WGS sequence"/>
</dbReference>
<accession>A0A1H3A5C4</accession>
<dbReference type="PANTHER" id="PTHR13696">
    <property type="entry name" value="P-LOOP CONTAINING NUCLEOSIDE TRIPHOSPHATE HYDROLASE"/>
    <property type="match status" value="1"/>
</dbReference>
<dbReference type="InterPro" id="IPR027417">
    <property type="entry name" value="P-loop_NTPase"/>
</dbReference>
<dbReference type="CDD" id="cd02042">
    <property type="entry name" value="ParAB_family"/>
    <property type="match status" value="1"/>
</dbReference>
<dbReference type="RefSeq" id="WP_093035120.1">
    <property type="nucleotide sequence ID" value="NZ_FNNZ01000018.1"/>
</dbReference>
<dbReference type="AlphaFoldDB" id="A0A1H3A5C4"/>
<proteinExistence type="predicted"/>
<dbReference type="Gene3D" id="3.40.50.300">
    <property type="entry name" value="P-loop containing nucleotide triphosphate hydrolases"/>
    <property type="match status" value="1"/>
</dbReference>
<dbReference type="InterPro" id="IPR050678">
    <property type="entry name" value="DNA_Partitioning_ATPase"/>
</dbReference>
<evidence type="ECO:0000259" key="1">
    <source>
        <dbReference type="Pfam" id="PF01656"/>
    </source>
</evidence>
<gene>
    <name evidence="2" type="ORF">SAMN05421783_11869</name>
</gene>
<organism evidence="2 3">
    <name type="scientific">Thiocapsa roseopersicina</name>
    <dbReference type="NCBI Taxonomy" id="1058"/>
    <lineage>
        <taxon>Bacteria</taxon>
        <taxon>Pseudomonadati</taxon>
        <taxon>Pseudomonadota</taxon>
        <taxon>Gammaproteobacteria</taxon>
        <taxon>Chromatiales</taxon>
        <taxon>Chromatiaceae</taxon>
        <taxon>Thiocapsa</taxon>
    </lineage>
</organism>